<evidence type="ECO:0000313" key="4">
    <source>
        <dbReference type="Proteomes" id="UP000231655"/>
    </source>
</evidence>
<dbReference type="Proteomes" id="UP000231702">
    <property type="component" value="Unassembled WGS sequence"/>
</dbReference>
<feature type="signal peptide" evidence="1">
    <location>
        <begin position="1"/>
        <end position="21"/>
    </location>
</feature>
<evidence type="ECO:0000313" key="5">
    <source>
        <dbReference type="Proteomes" id="UP000231702"/>
    </source>
</evidence>
<reference evidence="3 4" key="1">
    <citation type="submission" date="2017-09" db="EMBL/GenBank/DDBJ databases">
        <authorList>
            <person name="Ehlers B."/>
            <person name="Leendertz F.H."/>
        </authorList>
    </citation>
    <scope>NUCLEOTIDE SEQUENCE [LARGE SCALE GENOMIC DNA]</scope>
    <source>
        <strain evidence="3 4">CGMCC 1.12662</strain>
    </source>
</reference>
<reference evidence="2 5" key="2">
    <citation type="journal article" date="2018" name="Int. J. Syst. Evol. Microbiol.">
        <title>Pseudooceanicola lipolyticus sp. nov., a marine alphaproteobacterium, reclassification of Oceanicola flagellatus as Pseudooceanicola flagellatus comb. nov. and emended description of the genus Pseudooceanicola.</title>
        <authorList>
            <person name="Huang M.-M."/>
            <person name="Guo L.-L."/>
            <person name="Wu Y.-H."/>
            <person name="Lai Q.-L."/>
            <person name="Shao Z.-Z."/>
            <person name="Wang C.-S."/>
            <person name="Wu M."/>
            <person name="Xu X.-W."/>
        </authorList>
    </citation>
    <scope>NUCLEOTIDE SEQUENCE [LARGE SCALE GENOMIC DNA]</scope>
    <source>
        <strain evidence="2 5">Ar-45</strain>
    </source>
</reference>
<dbReference type="Proteomes" id="UP000231655">
    <property type="component" value="Unassembled WGS sequence"/>
</dbReference>
<accession>A0A285JBX3</accession>
<evidence type="ECO:0000313" key="2">
    <source>
        <dbReference type="EMBL" id="PJE30902.1"/>
    </source>
</evidence>
<gene>
    <name evidence="2" type="ORF">CVM39_05515</name>
    <name evidence="3" type="ORF">SAMN06297129_3435</name>
</gene>
<dbReference type="OrthoDB" id="9986482at2"/>
<keyword evidence="1" id="KW-0732">Signal</keyword>
<evidence type="ECO:0000256" key="1">
    <source>
        <dbReference type="SAM" id="SignalP"/>
    </source>
</evidence>
<evidence type="ECO:0008006" key="6">
    <source>
        <dbReference type="Google" id="ProtNLM"/>
    </source>
</evidence>
<sequence>MTSCLRPALSFPAALLLLVLAGCGRPPLPESATAIGDVPYPELVPAQQILSGGAQEPRISESSEASLAARAALLRRRAAELRAREFDT</sequence>
<dbReference type="EMBL" id="PGTD01000012">
    <property type="protein sequence ID" value="PJE30902.1"/>
    <property type="molecule type" value="Genomic_DNA"/>
</dbReference>
<name>A0A285JBX3_9RHOB</name>
<keyword evidence="5" id="KW-1185">Reference proteome</keyword>
<evidence type="ECO:0000313" key="3">
    <source>
        <dbReference type="EMBL" id="SNY57742.1"/>
    </source>
</evidence>
<feature type="chain" id="PRO_5012605832" description="Beta-barrel assembly machine subunit BamF" evidence="1">
    <location>
        <begin position="22"/>
        <end position="88"/>
    </location>
</feature>
<dbReference type="RefSeq" id="WP_097147129.1">
    <property type="nucleotide sequence ID" value="NZ_OBEA01000007.1"/>
</dbReference>
<dbReference type="AlphaFoldDB" id="A0A285JBX3"/>
<dbReference type="PROSITE" id="PS51257">
    <property type="entry name" value="PROKAR_LIPOPROTEIN"/>
    <property type="match status" value="1"/>
</dbReference>
<proteinExistence type="predicted"/>
<protein>
    <recommendedName>
        <fullName evidence="6">Beta-barrel assembly machine subunit BamF</fullName>
    </recommendedName>
</protein>
<dbReference type="EMBL" id="OBEA01000007">
    <property type="protein sequence ID" value="SNY57742.1"/>
    <property type="molecule type" value="Genomic_DNA"/>
</dbReference>
<organism evidence="3 4">
    <name type="scientific">Pseudooceanicola antarcticus</name>
    <dbReference type="NCBI Taxonomy" id="1247613"/>
    <lineage>
        <taxon>Bacteria</taxon>
        <taxon>Pseudomonadati</taxon>
        <taxon>Pseudomonadota</taxon>
        <taxon>Alphaproteobacteria</taxon>
        <taxon>Rhodobacterales</taxon>
        <taxon>Paracoccaceae</taxon>
        <taxon>Pseudooceanicola</taxon>
    </lineage>
</organism>